<dbReference type="PROSITE" id="PS51371">
    <property type="entry name" value="CBS"/>
    <property type="match status" value="2"/>
</dbReference>
<evidence type="ECO:0000256" key="1">
    <source>
        <dbReference type="ARBA" id="ARBA00022737"/>
    </source>
</evidence>
<gene>
    <name evidence="4" type="ORF">C4532_15140</name>
</gene>
<protein>
    <submittedName>
        <fullName evidence="4">CBS domain-containing protein</fullName>
    </submittedName>
</protein>
<dbReference type="PANTHER" id="PTHR48108">
    <property type="entry name" value="CBS DOMAIN-CONTAINING PROTEIN CBSX2, CHLOROPLASTIC"/>
    <property type="match status" value="1"/>
</dbReference>
<sequence length="175" mass="20022">MIKAKRAGEIMIPLENYPHIQKSTTIRDVIALMEKSQIEVEGRKSLPRVVLVFDEANQLVGWVRRRDILRALEPSFLSGKPMDYRKKLFDVRMDPNLAELSYEKTLEGLQKRANQPVSDVMLPVAETIDYDDHIMKVIYEMVDNNLSLLPVLKEGRVVGVVRSVDALHEVAQILL</sequence>
<comment type="caution">
    <text evidence="4">The sequence shown here is derived from an EMBL/GenBank/DDBJ whole genome shotgun (WGS) entry which is preliminary data.</text>
</comment>
<dbReference type="Gene3D" id="3.10.580.10">
    <property type="entry name" value="CBS-domain"/>
    <property type="match status" value="1"/>
</dbReference>
<evidence type="ECO:0000259" key="3">
    <source>
        <dbReference type="PROSITE" id="PS51371"/>
    </source>
</evidence>
<dbReference type="InterPro" id="IPR046342">
    <property type="entry name" value="CBS_dom_sf"/>
</dbReference>
<dbReference type="AlphaFoldDB" id="A0A419ETA3"/>
<dbReference type="Proteomes" id="UP000285961">
    <property type="component" value="Unassembled WGS sequence"/>
</dbReference>
<feature type="domain" description="CBS" evidence="3">
    <location>
        <begin position="11"/>
        <end position="82"/>
    </location>
</feature>
<dbReference type="PANTHER" id="PTHR48108:SF26">
    <property type="entry name" value="CBS DOMAIN-CONTAINING PROTEIN DDB_G0289609"/>
    <property type="match status" value="1"/>
</dbReference>
<dbReference type="Pfam" id="PF00571">
    <property type="entry name" value="CBS"/>
    <property type="match status" value="2"/>
</dbReference>
<keyword evidence="1" id="KW-0677">Repeat</keyword>
<dbReference type="InterPro" id="IPR051462">
    <property type="entry name" value="CBS_domain-containing"/>
</dbReference>
<proteinExistence type="predicted"/>
<name>A0A419ETA3_9BACT</name>
<reference evidence="4 5" key="1">
    <citation type="journal article" date="2017" name="ISME J.">
        <title>Energy and carbon metabolisms in a deep terrestrial subsurface fluid microbial community.</title>
        <authorList>
            <person name="Momper L."/>
            <person name="Jungbluth S.P."/>
            <person name="Lee M.D."/>
            <person name="Amend J.P."/>
        </authorList>
    </citation>
    <scope>NUCLEOTIDE SEQUENCE [LARGE SCALE GENOMIC DNA]</scope>
    <source>
        <strain evidence="4">SURF_17</strain>
    </source>
</reference>
<keyword evidence="2" id="KW-0129">CBS domain</keyword>
<accession>A0A419ETA3</accession>
<dbReference type="EMBL" id="QZKI01000109">
    <property type="protein sequence ID" value="RJP67045.1"/>
    <property type="molecule type" value="Genomic_DNA"/>
</dbReference>
<dbReference type="SUPFAM" id="SSF54631">
    <property type="entry name" value="CBS-domain pair"/>
    <property type="match status" value="1"/>
</dbReference>
<dbReference type="CDD" id="cd02205">
    <property type="entry name" value="CBS_pair_SF"/>
    <property type="match status" value="1"/>
</dbReference>
<organism evidence="4 5">
    <name type="scientific">Candidatus Abyssobacteria bacterium SURF_17</name>
    <dbReference type="NCBI Taxonomy" id="2093361"/>
    <lineage>
        <taxon>Bacteria</taxon>
        <taxon>Pseudomonadati</taxon>
        <taxon>Candidatus Hydrogenedentota</taxon>
        <taxon>Candidatus Abyssobacteria</taxon>
    </lineage>
</organism>
<feature type="domain" description="CBS" evidence="3">
    <location>
        <begin position="121"/>
        <end position="175"/>
    </location>
</feature>
<evidence type="ECO:0000313" key="5">
    <source>
        <dbReference type="Proteomes" id="UP000285961"/>
    </source>
</evidence>
<evidence type="ECO:0000256" key="2">
    <source>
        <dbReference type="PROSITE-ProRule" id="PRU00703"/>
    </source>
</evidence>
<evidence type="ECO:0000313" key="4">
    <source>
        <dbReference type="EMBL" id="RJP67045.1"/>
    </source>
</evidence>
<dbReference type="InterPro" id="IPR000644">
    <property type="entry name" value="CBS_dom"/>
</dbReference>